<name>A0AAD6IT31_DREDA</name>
<dbReference type="InterPro" id="IPR007889">
    <property type="entry name" value="HTH_Psq"/>
</dbReference>
<feature type="domain" description="HTH CENPB-type" evidence="4">
    <location>
        <begin position="47"/>
        <end position="112"/>
    </location>
</feature>
<evidence type="ECO:0000256" key="2">
    <source>
        <dbReference type="ARBA" id="ARBA00023125"/>
    </source>
</evidence>
<dbReference type="PANTHER" id="PTHR19303:SF74">
    <property type="entry name" value="POGO TRANSPOSABLE ELEMENT WITH KRAB DOMAIN"/>
    <property type="match status" value="1"/>
</dbReference>
<evidence type="ECO:0000256" key="1">
    <source>
        <dbReference type="ARBA" id="ARBA00004123"/>
    </source>
</evidence>
<protein>
    <submittedName>
        <fullName evidence="5">Transposase</fullName>
    </submittedName>
</protein>
<accession>A0AAD6IT31</accession>
<dbReference type="InterPro" id="IPR004875">
    <property type="entry name" value="DDE_SF_endonuclease_dom"/>
</dbReference>
<evidence type="ECO:0000256" key="3">
    <source>
        <dbReference type="ARBA" id="ARBA00023242"/>
    </source>
</evidence>
<evidence type="ECO:0000259" key="4">
    <source>
        <dbReference type="PROSITE" id="PS51253"/>
    </source>
</evidence>
<gene>
    <name evidence="5" type="ORF">Dda_6940</name>
</gene>
<comment type="caution">
    <text evidence="5">The sequence shown here is derived from an EMBL/GenBank/DDBJ whole genome shotgun (WGS) entry which is preliminary data.</text>
</comment>
<dbReference type="PANTHER" id="PTHR19303">
    <property type="entry name" value="TRANSPOSON"/>
    <property type="match status" value="1"/>
</dbReference>
<evidence type="ECO:0000313" key="6">
    <source>
        <dbReference type="Proteomes" id="UP001221413"/>
    </source>
</evidence>
<reference evidence="5" key="1">
    <citation type="submission" date="2023-01" db="EMBL/GenBank/DDBJ databases">
        <title>The chitinases involved in constricting ring structure development in the nematode-trapping fungus Drechslerella dactyloides.</title>
        <authorList>
            <person name="Wang R."/>
            <person name="Zhang L."/>
            <person name="Tang P."/>
            <person name="Li S."/>
            <person name="Liang L."/>
        </authorList>
    </citation>
    <scope>NUCLEOTIDE SEQUENCE</scope>
    <source>
        <strain evidence="5">YMF1.00031</strain>
    </source>
</reference>
<organism evidence="5 6">
    <name type="scientific">Drechslerella dactyloides</name>
    <name type="common">Nematode-trapping fungus</name>
    <name type="synonym">Arthrobotrys dactyloides</name>
    <dbReference type="NCBI Taxonomy" id="74499"/>
    <lineage>
        <taxon>Eukaryota</taxon>
        <taxon>Fungi</taxon>
        <taxon>Dikarya</taxon>
        <taxon>Ascomycota</taxon>
        <taxon>Pezizomycotina</taxon>
        <taxon>Orbiliomycetes</taxon>
        <taxon>Orbiliales</taxon>
        <taxon>Orbiliaceae</taxon>
        <taxon>Drechslerella</taxon>
    </lineage>
</organism>
<keyword evidence="2" id="KW-0238">DNA-binding</keyword>
<dbReference type="PROSITE" id="PS51253">
    <property type="entry name" value="HTH_CENPB"/>
    <property type="match status" value="1"/>
</dbReference>
<dbReference type="GO" id="GO:0003677">
    <property type="term" value="F:DNA binding"/>
    <property type="evidence" value="ECO:0007669"/>
    <property type="project" value="UniProtKB-KW"/>
</dbReference>
<dbReference type="EMBL" id="JAQGDS010000009">
    <property type="protein sequence ID" value="KAJ6258028.1"/>
    <property type="molecule type" value="Genomic_DNA"/>
</dbReference>
<evidence type="ECO:0000313" key="5">
    <source>
        <dbReference type="EMBL" id="KAJ6258028.1"/>
    </source>
</evidence>
<dbReference type="Proteomes" id="UP001221413">
    <property type="component" value="Unassembled WGS sequence"/>
</dbReference>
<comment type="subcellular location">
    <subcellularLocation>
        <location evidence="1">Nucleus</location>
    </subcellularLocation>
</comment>
<dbReference type="Pfam" id="PF03184">
    <property type="entry name" value="DDE_1"/>
    <property type="match status" value="1"/>
</dbReference>
<dbReference type="AlphaFoldDB" id="A0AAD6IT31"/>
<keyword evidence="3" id="KW-0539">Nucleus</keyword>
<dbReference type="Gene3D" id="3.30.420.10">
    <property type="entry name" value="Ribonuclease H-like superfamily/Ribonuclease H"/>
    <property type="match status" value="1"/>
</dbReference>
<dbReference type="InterPro" id="IPR036397">
    <property type="entry name" value="RNaseH_sf"/>
</dbReference>
<sequence length="581" mass="66159">MPRILEAIRAYESGSAPSLNKAARRHDVAPSTVKHRYNGRITCGARQKQPTNQALTNSEEEVLVKWITQLWSQNFPARLDLVRQLAGKIAGREMGENWVTRFLQWHTELTTVRTRLLDNKRGKANDIEAVIGWFTIFYQMMKKHKILPENVWNMDEKGFLIGYGQTATVIVPTDNKHKRFCLHDGNRDSVTMVECVSSVGKYCPPMVIFSGHVHLLEWHRDHVEREGWHWAISNKGFTNEHLAMEWLKHCFDPYTATIAGPKSSRSTRLLILDGHGSHITTDFIDYCREARIVLLCLPPHSTHFLQPLDVGLFSHYSRAYGDAVNSFCERGGTGIGKRDFIDLISNARQKAFTDKTIIGVWKGSGLFPFDPLKVLESLPNFTKANHIQSLKVIIDNLKDNVPDAPTAQTPANPAALRQFVDAICPHLDSPLKRKFDKITKAASSLFTQITILEATNNSLLQDMKRQRRIRKPGGQSQLSKARVLADIELQALVDAAEQRAMQRVTRSQIVHRRKRQPRLLDQDYDPDYDCNQDYDHHDAYLSSVHSNLWLAGRCGSQAGGLRYLYLALRYIVLNSALPYFQ</sequence>
<keyword evidence="6" id="KW-1185">Reference proteome</keyword>
<dbReference type="Pfam" id="PF05225">
    <property type="entry name" value="HTH_psq"/>
    <property type="match status" value="1"/>
</dbReference>
<proteinExistence type="predicted"/>
<dbReference type="GO" id="GO:0005634">
    <property type="term" value="C:nucleus"/>
    <property type="evidence" value="ECO:0007669"/>
    <property type="project" value="UniProtKB-SubCell"/>
</dbReference>
<dbReference type="InterPro" id="IPR006600">
    <property type="entry name" value="HTH_CenpB_DNA-bd_dom"/>
</dbReference>
<dbReference type="InterPro" id="IPR050863">
    <property type="entry name" value="CenT-Element_Derived"/>
</dbReference>